<organism evidence="3 4">
    <name type="scientific">Microbispora cellulosiformans</name>
    <dbReference type="NCBI Taxonomy" id="2614688"/>
    <lineage>
        <taxon>Bacteria</taxon>
        <taxon>Bacillati</taxon>
        <taxon>Actinomycetota</taxon>
        <taxon>Actinomycetes</taxon>
        <taxon>Streptosporangiales</taxon>
        <taxon>Streptosporangiaceae</taxon>
        <taxon>Microbispora</taxon>
    </lineage>
</organism>
<reference evidence="3 4" key="1">
    <citation type="submission" date="2019-09" db="EMBL/GenBank/DDBJ databases">
        <title>Screening of Novel Bioactive Compounds from Soil-Associated.</title>
        <authorList>
            <person name="Gong X."/>
        </authorList>
    </citation>
    <scope>NUCLEOTIDE SEQUENCE [LARGE SCALE GENOMIC DNA]</scope>
    <source>
        <strain evidence="3 4">Gxj-6</strain>
    </source>
</reference>
<name>A0A5J5KBP9_9ACTN</name>
<dbReference type="GO" id="GO:0032259">
    <property type="term" value="P:methylation"/>
    <property type="evidence" value="ECO:0007669"/>
    <property type="project" value="UniProtKB-KW"/>
</dbReference>
<dbReference type="InterPro" id="IPR029063">
    <property type="entry name" value="SAM-dependent_MTases_sf"/>
</dbReference>
<comment type="caution">
    <text evidence="3">The sequence shown here is derived from an EMBL/GenBank/DDBJ whole genome shotgun (WGS) entry which is preliminary data.</text>
</comment>
<evidence type="ECO:0000313" key="4">
    <source>
        <dbReference type="Proteomes" id="UP000327011"/>
    </source>
</evidence>
<sequence length="318" mass="35076">MSTNGRRPSRYVSMPNTPVDRDMAREPVTTEPAGRAGRYAGLFAYARTAAERIAASPHRPVTGRAVRLRAAALALLDAPHRTPPDHEVPRTAAYDALDVLVEEWPSLAVGRLDGADVMRSRPGLWGRLMTEWPMMEYADALVAALPRLYTGTESVLEIGSGVGNATARLAPLYRERLVWTDRELSLVRHSRWPGTGRVFDFDLEPPDDLGRFDAIVGINALHCAADIARTLGRLRRLLLPGGILLLAEGNSPTRSDGTPWALDLLFNAFDGWWDRGGFRTRSEWREALSSQGYTDIRTSAMTAGSDDLGGLIWAYRPE</sequence>
<dbReference type="GO" id="GO:0008168">
    <property type="term" value="F:methyltransferase activity"/>
    <property type="evidence" value="ECO:0007669"/>
    <property type="project" value="UniProtKB-KW"/>
</dbReference>
<dbReference type="Pfam" id="PF08242">
    <property type="entry name" value="Methyltransf_12"/>
    <property type="match status" value="1"/>
</dbReference>
<evidence type="ECO:0000259" key="2">
    <source>
        <dbReference type="Pfam" id="PF08242"/>
    </source>
</evidence>
<gene>
    <name evidence="3" type="ORF">F5972_00675</name>
</gene>
<protein>
    <submittedName>
        <fullName evidence="3">Class I SAM-dependent methyltransferase</fullName>
    </submittedName>
</protein>
<dbReference type="SUPFAM" id="SSF53335">
    <property type="entry name" value="S-adenosyl-L-methionine-dependent methyltransferases"/>
    <property type="match status" value="1"/>
</dbReference>
<proteinExistence type="predicted"/>
<evidence type="ECO:0000256" key="1">
    <source>
        <dbReference type="SAM" id="MobiDB-lite"/>
    </source>
</evidence>
<feature type="region of interest" description="Disordered" evidence="1">
    <location>
        <begin position="1"/>
        <end position="32"/>
    </location>
</feature>
<accession>A0A5J5KBP9</accession>
<keyword evidence="4" id="KW-1185">Reference proteome</keyword>
<dbReference type="EMBL" id="VYTZ01000001">
    <property type="protein sequence ID" value="KAA9381399.1"/>
    <property type="molecule type" value="Genomic_DNA"/>
</dbReference>
<keyword evidence="3" id="KW-0489">Methyltransferase</keyword>
<evidence type="ECO:0000313" key="3">
    <source>
        <dbReference type="EMBL" id="KAA9381399.1"/>
    </source>
</evidence>
<feature type="domain" description="Methyltransferase type 12" evidence="2">
    <location>
        <begin position="156"/>
        <end position="244"/>
    </location>
</feature>
<dbReference type="Gene3D" id="3.40.50.150">
    <property type="entry name" value="Vaccinia Virus protein VP39"/>
    <property type="match status" value="1"/>
</dbReference>
<keyword evidence="3" id="KW-0808">Transferase</keyword>
<dbReference type="InterPro" id="IPR013217">
    <property type="entry name" value="Methyltransf_12"/>
</dbReference>
<dbReference type="AlphaFoldDB" id="A0A5J5KBP9"/>
<dbReference type="Proteomes" id="UP000327011">
    <property type="component" value="Unassembled WGS sequence"/>
</dbReference>